<sequence length="116" mass="13134">MSEFQDFLRRKVAYVAIGEFKPGKFKEAQTLFEKAVATYKQGFQGAYLLQEPGTDKGIAIIFWEDIGDMDVSDNQTEAYQSIMNEMATLFVKAPTTSFYEVSSAIRLEQLAEALLR</sequence>
<dbReference type="SUPFAM" id="SSF54909">
    <property type="entry name" value="Dimeric alpha+beta barrel"/>
    <property type="match status" value="1"/>
</dbReference>
<dbReference type="RefSeq" id="WP_072719594.1">
    <property type="nucleotide sequence ID" value="NZ_LN889802.1"/>
</dbReference>
<gene>
    <name evidence="1" type="ORF">PL9214500142</name>
</gene>
<name>A0A1J1LK79_9CYAN</name>
<dbReference type="OrthoDB" id="513202at2"/>
<dbReference type="InterPro" id="IPR011008">
    <property type="entry name" value="Dimeric_a/b-barrel"/>
</dbReference>
<proteinExistence type="predicted"/>
<evidence type="ECO:0000313" key="1">
    <source>
        <dbReference type="EMBL" id="CUR32895.1"/>
    </source>
</evidence>
<accession>A0A1J1LK79</accession>
<evidence type="ECO:0008006" key="3">
    <source>
        <dbReference type="Google" id="ProtNLM"/>
    </source>
</evidence>
<dbReference type="STRING" id="671072.PL9214500142"/>
<keyword evidence="2" id="KW-1185">Reference proteome</keyword>
<dbReference type="EMBL" id="CZDF01000156">
    <property type="protein sequence ID" value="CUR32895.1"/>
    <property type="molecule type" value="Genomic_DNA"/>
</dbReference>
<dbReference type="AlphaFoldDB" id="A0A1J1LK79"/>
<evidence type="ECO:0000313" key="2">
    <source>
        <dbReference type="Proteomes" id="UP000184315"/>
    </source>
</evidence>
<organism evidence="1 2">
    <name type="scientific">Planktothrix tepida PCC 9214</name>
    <dbReference type="NCBI Taxonomy" id="671072"/>
    <lineage>
        <taxon>Bacteria</taxon>
        <taxon>Bacillati</taxon>
        <taxon>Cyanobacteriota</taxon>
        <taxon>Cyanophyceae</taxon>
        <taxon>Oscillatoriophycideae</taxon>
        <taxon>Oscillatoriales</taxon>
        <taxon>Microcoleaceae</taxon>
        <taxon>Planktothrix</taxon>
    </lineage>
</organism>
<protein>
    <recommendedName>
        <fullName evidence="3">Antibiotic biosynthesis monooxygenase</fullName>
    </recommendedName>
</protein>
<dbReference type="Proteomes" id="UP000184315">
    <property type="component" value="Unassembled WGS sequence"/>
</dbReference>
<reference evidence="2" key="1">
    <citation type="submission" date="2015-10" db="EMBL/GenBank/DDBJ databases">
        <authorList>
            <person name="Regsiter A."/>
            <person name="william w."/>
        </authorList>
    </citation>
    <scope>NUCLEOTIDE SEQUENCE [LARGE SCALE GENOMIC DNA]</scope>
</reference>